<sequence>MVGGSATGGQFYAVRWSNTETVEDLGTLRANDAGTIVGTNTVRGPTAGVHAVRWIDDAVEKLGSLAGSDGDSYATDINTQGEIAGSSDRSGEGRTAVVWNR</sequence>
<dbReference type="Proteomes" id="UP000186165">
    <property type="component" value="Chromosome"/>
</dbReference>
<dbReference type="KEGG" id="hhsr:HSR6_2009"/>
<gene>
    <name evidence="2" type="ORF">HSR6_2009</name>
</gene>
<feature type="region of interest" description="Disordered" evidence="1">
    <location>
        <begin position="81"/>
        <end position="101"/>
    </location>
</feature>
<dbReference type="AlphaFoldDB" id="A0A1J1AFB1"/>
<evidence type="ECO:0000313" key="2">
    <source>
        <dbReference type="EMBL" id="APE96440.1"/>
    </source>
</evidence>
<organism evidence="2 3">
    <name type="scientific">Halodesulfurarchaeum formicicum</name>
    <dbReference type="NCBI Taxonomy" id="1873524"/>
    <lineage>
        <taxon>Archaea</taxon>
        <taxon>Methanobacteriati</taxon>
        <taxon>Methanobacteriota</taxon>
        <taxon>Stenosarchaea group</taxon>
        <taxon>Halobacteria</taxon>
        <taxon>Halobacteriales</taxon>
        <taxon>Halobacteriaceae</taxon>
        <taxon>Halodesulfurarchaeum</taxon>
    </lineage>
</organism>
<name>A0A1J1AFB1_9EURY</name>
<proteinExistence type="predicted"/>
<accession>A0A1J1AFB1</accession>
<evidence type="ECO:0000313" key="3">
    <source>
        <dbReference type="Proteomes" id="UP000186165"/>
    </source>
</evidence>
<dbReference type="OrthoDB" id="384307at2157"/>
<dbReference type="EMBL" id="CP016804">
    <property type="protein sequence ID" value="APE96440.1"/>
    <property type="molecule type" value="Genomic_DNA"/>
</dbReference>
<protein>
    <submittedName>
        <fullName evidence="2">Putative membrane protein</fullName>
    </submittedName>
</protein>
<evidence type="ECO:0000256" key="1">
    <source>
        <dbReference type="SAM" id="MobiDB-lite"/>
    </source>
</evidence>
<reference evidence="3" key="1">
    <citation type="submission" date="2016-08" db="EMBL/GenBank/DDBJ databases">
        <title>Discovery of first anaerobic lithoheterotrophic haloarchae widely represented in hypersaline habitats.</title>
        <authorList>
            <person name="Sorokin D.Y."/>
            <person name="Kublanov I.V."/>
            <person name="Roman P."/>
            <person name="Sinninghe Damste J.S."/>
            <person name="Golyshin P.N."/>
            <person name="Rojo D."/>
            <person name="Ciordia S."/>
            <person name="Mena Md.C."/>
            <person name="Ferrer M."/>
            <person name="Smedile F."/>
            <person name="Messina E."/>
            <person name="La Cono V."/>
            <person name="Yakimov M.M."/>
        </authorList>
    </citation>
    <scope>NUCLEOTIDE SEQUENCE [LARGE SCALE GENOMIC DNA]</scope>
    <source>
        <strain evidence="3">HSR6</strain>
    </source>
</reference>
<keyword evidence="3" id="KW-1185">Reference proteome</keyword>